<dbReference type="InterPro" id="IPR016032">
    <property type="entry name" value="Sig_transdc_resp-reg_C-effctor"/>
</dbReference>
<dbReference type="Proteomes" id="UP000480122">
    <property type="component" value="Unassembled WGS sequence"/>
</dbReference>
<evidence type="ECO:0000313" key="10">
    <source>
        <dbReference type="Proteomes" id="UP000480122"/>
    </source>
</evidence>
<dbReference type="InterPro" id="IPR039420">
    <property type="entry name" value="WalR-like"/>
</dbReference>
<comment type="caution">
    <text evidence="9">The sequence shown here is derived from an EMBL/GenBank/DDBJ whole genome shotgun (WGS) entry which is preliminary data.</text>
</comment>
<proteinExistence type="predicted"/>
<name>A0A7C9HT08_9MICO</name>
<dbReference type="Gene3D" id="3.40.50.2300">
    <property type="match status" value="1"/>
</dbReference>
<dbReference type="SUPFAM" id="SSF46894">
    <property type="entry name" value="C-terminal effector domain of the bipartite response regulators"/>
    <property type="match status" value="1"/>
</dbReference>
<dbReference type="Pfam" id="PF00072">
    <property type="entry name" value="Response_reg"/>
    <property type="match status" value="1"/>
</dbReference>
<feature type="region of interest" description="Disordered" evidence="6">
    <location>
        <begin position="158"/>
        <end position="196"/>
    </location>
</feature>
<dbReference type="PANTHER" id="PTHR43214">
    <property type="entry name" value="TWO-COMPONENT RESPONSE REGULATOR"/>
    <property type="match status" value="1"/>
</dbReference>
<dbReference type="SMART" id="SM00421">
    <property type="entry name" value="HTH_LUXR"/>
    <property type="match status" value="1"/>
</dbReference>
<dbReference type="Pfam" id="PF00196">
    <property type="entry name" value="GerE"/>
    <property type="match status" value="1"/>
</dbReference>
<dbReference type="PROSITE" id="PS50043">
    <property type="entry name" value="HTH_LUXR_2"/>
    <property type="match status" value="1"/>
</dbReference>
<organism evidence="9 10">
    <name type="scientific">Agromyces luteolus</name>
    <dbReference type="NCBI Taxonomy" id="88373"/>
    <lineage>
        <taxon>Bacteria</taxon>
        <taxon>Bacillati</taxon>
        <taxon>Actinomycetota</taxon>
        <taxon>Actinomycetes</taxon>
        <taxon>Micrococcales</taxon>
        <taxon>Microbacteriaceae</taxon>
        <taxon>Agromyces</taxon>
    </lineage>
</organism>
<evidence type="ECO:0000256" key="5">
    <source>
        <dbReference type="PROSITE-ProRule" id="PRU00169"/>
    </source>
</evidence>
<dbReference type="AlphaFoldDB" id="A0A7C9HT08"/>
<dbReference type="PRINTS" id="PR00038">
    <property type="entry name" value="HTHLUXR"/>
</dbReference>
<keyword evidence="3" id="KW-0238">DNA-binding</keyword>
<keyword evidence="1 5" id="KW-0597">Phosphoprotein</keyword>
<dbReference type="CDD" id="cd06170">
    <property type="entry name" value="LuxR_C_like"/>
    <property type="match status" value="1"/>
</dbReference>
<dbReference type="PROSITE" id="PS50110">
    <property type="entry name" value="RESPONSE_REGULATORY"/>
    <property type="match status" value="1"/>
</dbReference>
<dbReference type="GO" id="GO:0006355">
    <property type="term" value="P:regulation of DNA-templated transcription"/>
    <property type="evidence" value="ECO:0007669"/>
    <property type="project" value="InterPro"/>
</dbReference>
<feature type="domain" description="HTH luxR-type" evidence="7">
    <location>
        <begin position="191"/>
        <end position="256"/>
    </location>
</feature>
<dbReference type="InterPro" id="IPR000792">
    <property type="entry name" value="Tscrpt_reg_LuxR_C"/>
</dbReference>
<dbReference type="PANTHER" id="PTHR43214:SF24">
    <property type="entry name" value="TRANSCRIPTIONAL REGULATORY PROTEIN NARL-RELATED"/>
    <property type="match status" value="1"/>
</dbReference>
<gene>
    <name evidence="9" type="ORF">GLX25_04235</name>
</gene>
<dbReference type="InterPro" id="IPR011006">
    <property type="entry name" value="CheY-like_superfamily"/>
</dbReference>
<dbReference type="CDD" id="cd17535">
    <property type="entry name" value="REC_NarL-like"/>
    <property type="match status" value="1"/>
</dbReference>
<dbReference type="EMBL" id="WODA01000006">
    <property type="protein sequence ID" value="MUN06325.1"/>
    <property type="molecule type" value="Genomic_DNA"/>
</dbReference>
<evidence type="ECO:0000256" key="2">
    <source>
        <dbReference type="ARBA" id="ARBA00023015"/>
    </source>
</evidence>
<protein>
    <submittedName>
        <fullName evidence="9">Response regulator</fullName>
    </submittedName>
</protein>
<feature type="domain" description="Response regulatory" evidence="8">
    <location>
        <begin position="16"/>
        <end position="133"/>
    </location>
</feature>
<keyword evidence="2" id="KW-0805">Transcription regulation</keyword>
<sequence>MTSGGDSASGREGGIRVLLVDDQALVRAGFRTILDSEEGIRVVGEAGDGAAAVAAAAEVRPDVICMDVQMPGMDGLEATRRILRDGSARPAVLMLTTFDREDYLFAALEAGASGFLLKNSRPEQLIEGVQVVARGDALLSPDVTRRVIEAAALRRAAGDADARPSGGALPDRSHPSPSRPPAADGRGPAPSPPGLDELTEREREVLVLLAEGISNAEIAARLVVGEATVKTHVSKVLMKLGLRDRVRAVVYAYEHGVVRPIG</sequence>
<keyword evidence="4" id="KW-0804">Transcription</keyword>
<evidence type="ECO:0000256" key="6">
    <source>
        <dbReference type="SAM" id="MobiDB-lite"/>
    </source>
</evidence>
<evidence type="ECO:0000256" key="3">
    <source>
        <dbReference type="ARBA" id="ARBA00023125"/>
    </source>
</evidence>
<accession>A0A7C9HT08</accession>
<dbReference type="SMART" id="SM00448">
    <property type="entry name" value="REC"/>
    <property type="match status" value="1"/>
</dbReference>
<reference evidence="9 10" key="1">
    <citation type="submission" date="2019-11" db="EMBL/GenBank/DDBJ databases">
        <title>Agromyces kandeliae sp. nov., isolated from mangrove soil.</title>
        <authorList>
            <person name="Wang R."/>
        </authorList>
    </citation>
    <scope>NUCLEOTIDE SEQUENCE [LARGE SCALE GENOMIC DNA]</scope>
    <source>
        <strain evidence="9 10">JCM 11431</strain>
    </source>
</reference>
<evidence type="ECO:0000256" key="4">
    <source>
        <dbReference type="ARBA" id="ARBA00023163"/>
    </source>
</evidence>
<dbReference type="SUPFAM" id="SSF52172">
    <property type="entry name" value="CheY-like"/>
    <property type="match status" value="1"/>
</dbReference>
<dbReference type="GO" id="GO:0000160">
    <property type="term" value="P:phosphorelay signal transduction system"/>
    <property type="evidence" value="ECO:0007669"/>
    <property type="project" value="InterPro"/>
</dbReference>
<dbReference type="InterPro" id="IPR058245">
    <property type="entry name" value="NreC/VraR/RcsB-like_REC"/>
</dbReference>
<evidence type="ECO:0000256" key="1">
    <source>
        <dbReference type="ARBA" id="ARBA00022553"/>
    </source>
</evidence>
<feature type="modified residue" description="4-aspartylphosphate" evidence="5">
    <location>
        <position position="67"/>
    </location>
</feature>
<keyword evidence="10" id="KW-1185">Reference proteome</keyword>
<evidence type="ECO:0000313" key="9">
    <source>
        <dbReference type="EMBL" id="MUN06325.1"/>
    </source>
</evidence>
<dbReference type="GO" id="GO:0003677">
    <property type="term" value="F:DNA binding"/>
    <property type="evidence" value="ECO:0007669"/>
    <property type="project" value="UniProtKB-KW"/>
</dbReference>
<dbReference type="InterPro" id="IPR001789">
    <property type="entry name" value="Sig_transdc_resp-reg_receiver"/>
</dbReference>
<evidence type="ECO:0000259" key="7">
    <source>
        <dbReference type="PROSITE" id="PS50043"/>
    </source>
</evidence>
<dbReference type="RefSeq" id="WP_166548434.1">
    <property type="nucleotide sequence ID" value="NZ_BAAAIA010000009.1"/>
</dbReference>
<evidence type="ECO:0000259" key="8">
    <source>
        <dbReference type="PROSITE" id="PS50110"/>
    </source>
</evidence>